<comment type="catalytic activity">
    <reaction evidence="10">
        <text>glucuronate acceptor + UDP-alpha-D-glucuronate = acceptor beta-D-glucuronoside + UDP + H(+)</text>
        <dbReference type="Rhea" id="RHEA:21032"/>
        <dbReference type="ChEBI" id="CHEBI:15378"/>
        <dbReference type="ChEBI" id="CHEBI:58052"/>
        <dbReference type="ChEBI" id="CHEBI:58223"/>
        <dbReference type="ChEBI" id="CHEBI:132367"/>
        <dbReference type="ChEBI" id="CHEBI:132368"/>
        <dbReference type="EC" id="2.4.1.17"/>
    </reaction>
</comment>
<keyword evidence="5" id="KW-0808">Transferase</keyword>
<keyword evidence="9 11" id="KW-0472">Membrane</keyword>
<keyword evidence="12" id="KW-1185">Reference proteome</keyword>
<dbReference type="SUPFAM" id="SSF53756">
    <property type="entry name" value="UDP-Glycosyltransferase/glycogen phosphorylase"/>
    <property type="match status" value="1"/>
</dbReference>
<evidence type="ECO:0000256" key="4">
    <source>
        <dbReference type="ARBA" id="ARBA00022676"/>
    </source>
</evidence>
<evidence type="ECO:0000256" key="8">
    <source>
        <dbReference type="ARBA" id="ARBA00022989"/>
    </source>
</evidence>
<keyword evidence="7" id="KW-0732">Signal</keyword>
<dbReference type="AlphaFoldDB" id="A0A0N4ZJW8"/>
<evidence type="ECO:0000256" key="2">
    <source>
        <dbReference type="ARBA" id="ARBA00009995"/>
    </source>
</evidence>
<dbReference type="CDD" id="cd03784">
    <property type="entry name" value="GT1_Gtf-like"/>
    <property type="match status" value="1"/>
</dbReference>
<feature type="transmembrane region" description="Helical" evidence="11">
    <location>
        <begin position="492"/>
        <end position="511"/>
    </location>
</feature>
<organism evidence="12 13">
    <name type="scientific">Parastrongyloides trichosuri</name>
    <name type="common">Possum-specific nematode worm</name>
    <dbReference type="NCBI Taxonomy" id="131310"/>
    <lineage>
        <taxon>Eukaryota</taxon>
        <taxon>Metazoa</taxon>
        <taxon>Ecdysozoa</taxon>
        <taxon>Nematoda</taxon>
        <taxon>Chromadorea</taxon>
        <taxon>Rhabditida</taxon>
        <taxon>Tylenchina</taxon>
        <taxon>Panagrolaimomorpha</taxon>
        <taxon>Strongyloidoidea</taxon>
        <taxon>Strongyloididae</taxon>
        <taxon>Parastrongyloides</taxon>
    </lineage>
</organism>
<dbReference type="WBParaSite" id="PTRK_0000840800.1">
    <property type="protein sequence ID" value="PTRK_0000840800.1"/>
    <property type="gene ID" value="PTRK_0000840800"/>
</dbReference>
<accession>A0A0N4ZJW8</accession>
<evidence type="ECO:0000313" key="12">
    <source>
        <dbReference type="Proteomes" id="UP000038045"/>
    </source>
</evidence>
<reference evidence="13" key="1">
    <citation type="submission" date="2017-02" db="UniProtKB">
        <authorList>
            <consortium name="WormBaseParasite"/>
        </authorList>
    </citation>
    <scope>IDENTIFICATION</scope>
</reference>
<evidence type="ECO:0000256" key="3">
    <source>
        <dbReference type="ARBA" id="ARBA00012544"/>
    </source>
</evidence>
<sequence length="527" mass="60097">MKYSASISVLLLLLTYQTFSYKILLYNPKFSYSHVNFVSQIADILVDGGHDVTVIVTEMDLAVKHPGTLKGKIYKAASHPRTLELLTNNTLLNDMWNAKNDMFRQIDVMHQFMEATNLQAEYTFHDKDLETFVRSQNFDLAFSELLSSHMLGLFKAWNIPAHVSGIATALFDGMYGPFGLHFPSSYVPTLMNPYTDKMTYVERFNNVISNLINKIFMITNGRKLILQDLFDKKYGEGFCDIRELVGDSSFVFINTNPLINLPGAKTPKMIEIGGIAIKEVVPLNEYWNQILNLRDQTVLISFGSIARSSLMPSTLKESILKTITLLSNITFIWKYETPEDGLGKNISNLILSKWVPQNDLLNDNRMSLFITHGGLNSIVELTVRGVPALAIPMFSDQFANSKLLERAQIGEYMSRDEMFDYKLFSSKILNIINSEKYRNNSKTLSDMIKDYPSNAKLNILKYFEFAAKYKKLPMLDLGSRSMTTIEYYNLDVLLPILMIIILLITIVLLVVKKIIKLIMFSSKIKKE</sequence>
<comment type="subcellular location">
    <subcellularLocation>
        <location evidence="1">Membrane</location>
        <topology evidence="1">Single-pass membrane protein</topology>
    </subcellularLocation>
</comment>
<keyword evidence="6 11" id="KW-0812">Transmembrane</keyword>
<name>A0A0N4ZJW8_PARTI</name>
<dbReference type="Gene3D" id="3.40.50.2000">
    <property type="entry name" value="Glycogen Phosphorylase B"/>
    <property type="match status" value="2"/>
</dbReference>
<evidence type="ECO:0000256" key="10">
    <source>
        <dbReference type="ARBA" id="ARBA00047475"/>
    </source>
</evidence>
<dbReference type="PANTHER" id="PTHR48043:SF23">
    <property type="entry name" value="UDP-GLUCURONOSYLTRANSFERASE"/>
    <property type="match status" value="1"/>
</dbReference>
<dbReference type="InterPro" id="IPR002213">
    <property type="entry name" value="UDP_glucos_trans"/>
</dbReference>
<comment type="similarity">
    <text evidence="2">Belongs to the UDP-glycosyltransferase family.</text>
</comment>
<dbReference type="Proteomes" id="UP000038045">
    <property type="component" value="Unplaced"/>
</dbReference>
<evidence type="ECO:0000256" key="6">
    <source>
        <dbReference type="ARBA" id="ARBA00022692"/>
    </source>
</evidence>
<dbReference type="EC" id="2.4.1.17" evidence="3"/>
<dbReference type="Pfam" id="PF00201">
    <property type="entry name" value="UDPGT"/>
    <property type="match status" value="1"/>
</dbReference>
<dbReference type="InterPro" id="IPR050271">
    <property type="entry name" value="UDP-glycosyltransferase"/>
</dbReference>
<evidence type="ECO:0000256" key="5">
    <source>
        <dbReference type="ARBA" id="ARBA00022679"/>
    </source>
</evidence>
<dbReference type="STRING" id="131310.A0A0N4ZJW8"/>
<evidence type="ECO:0000313" key="13">
    <source>
        <dbReference type="WBParaSite" id="PTRK_0000840800.1"/>
    </source>
</evidence>
<evidence type="ECO:0000256" key="7">
    <source>
        <dbReference type="ARBA" id="ARBA00022729"/>
    </source>
</evidence>
<dbReference type="PANTHER" id="PTHR48043">
    <property type="entry name" value="EG:EG0003.4 PROTEIN-RELATED"/>
    <property type="match status" value="1"/>
</dbReference>
<dbReference type="GO" id="GO:0016020">
    <property type="term" value="C:membrane"/>
    <property type="evidence" value="ECO:0007669"/>
    <property type="project" value="UniProtKB-SubCell"/>
</dbReference>
<proteinExistence type="inferred from homology"/>
<keyword evidence="8 11" id="KW-1133">Transmembrane helix</keyword>
<evidence type="ECO:0000256" key="1">
    <source>
        <dbReference type="ARBA" id="ARBA00004167"/>
    </source>
</evidence>
<evidence type="ECO:0000256" key="9">
    <source>
        <dbReference type="ARBA" id="ARBA00023136"/>
    </source>
</evidence>
<evidence type="ECO:0000256" key="11">
    <source>
        <dbReference type="SAM" id="Phobius"/>
    </source>
</evidence>
<dbReference type="GO" id="GO:0015020">
    <property type="term" value="F:glucuronosyltransferase activity"/>
    <property type="evidence" value="ECO:0007669"/>
    <property type="project" value="UniProtKB-EC"/>
</dbReference>
<keyword evidence="4" id="KW-0328">Glycosyltransferase</keyword>
<protein>
    <recommendedName>
        <fullName evidence="3">glucuronosyltransferase</fullName>
        <ecNumber evidence="3">2.4.1.17</ecNumber>
    </recommendedName>
</protein>
<dbReference type="FunFam" id="3.40.50.2000:FF:000038">
    <property type="entry name" value="UDP-GlucuronosylTransferase"/>
    <property type="match status" value="1"/>
</dbReference>